<accession>A0A0P0WE86</accession>
<dbReference type="Proteomes" id="UP000059680">
    <property type="component" value="Chromosome 4"/>
</dbReference>
<sequence>MSAWLAANDVQASSTREALDVVEEVSRRSKEKTMRGENDRTSFMVVMAFLVLVPLGYLFDITPFIHSFKRISWMTPAETLAGVSQSLHACRESRDPGTRIALLQKLGSATC</sequence>
<proteinExistence type="predicted"/>
<feature type="transmembrane region" description="Helical" evidence="1">
    <location>
        <begin position="43"/>
        <end position="65"/>
    </location>
</feature>
<organism evidence="2 3">
    <name type="scientific">Oryza sativa subsp. japonica</name>
    <name type="common">Rice</name>
    <dbReference type="NCBI Taxonomy" id="39947"/>
    <lineage>
        <taxon>Eukaryota</taxon>
        <taxon>Viridiplantae</taxon>
        <taxon>Streptophyta</taxon>
        <taxon>Embryophyta</taxon>
        <taxon>Tracheophyta</taxon>
        <taxon>Spermatophyta</taxon>
        <taxon>Magnoliopsida</taxon>
        <taxon>Liliopsida</taxon>
        <taxon>Poales</taxon>
        <taxon>Poaceae</taxon>
        <taxon>BOP clade</taxon>
        <taxon>Oryzoideae</taxon>
        <taxon>Oryzeae</taxon>
        <taxon>Oryzinae</taxon>
        <taxon>Oryza</taxon>
        <taxon>Oryza sativa</taxon>
    </lineage>
</organism>
<dbReference type="InParanoid" id="A0A0P0WE86"/>
<dbReference type="PaxDb" id="39947-A0A0P0WE86"/>
<reference evidence="2 3" key="2">
    <citation type="journal article" date="2013" name="Plant Cell Physiol.">
        <title>Rice Annotation Project Database (RAP-DB): an integrative and interactive database for rice genomics.</title>
        <authorList>
            <person name="Sakai H."/>
            <person name="Lee S.S."/>
            <person name="Tanaka T."/>
            <person name="Numa H."/>
            <person name="Kim J."/>
            <person name="Kawahara Y."/>
            <person name="Wakimoto H."/>
            <person name="Yang C.C."/>
            <person name="Iwamoto M."/>
            <person name="Abe T."/>
            <person name="Yamada Y."/>
            <person name="Muto A."/>
            <person name="Inokuchi H."/>
            <person name="Ikemura T."/>
            <person name="Matsumoto T."/>
            <person name="Sasaki T."/>
            <person name="Itoh T."/>
        </authorList>
    </citation>
    <scope>NUCLEOTIDE SEQUENCE [LARGE SCALE GENOMIC DNA]</scope>
    <source>
        <strain evidence="3">cv. Nipponbare</strain>
    </source>
</reference>
<dbReference type="SMR" id="A0A0P0WE86"/>
<gene>
    <name evidence="2" type="ordered locus">Os04g0587150</name>
    <name evidence="2" type="ORF">OSNPB_040587150</name>
</gene>
<keyword evidence="1" id="KW-0472">Membrane</keyword>
<protein>
    <submittedName>
        <fullName evidence="2">Os04g0587150 protein</fullName>
    </submittedName>
</protein>
<reference evidence="3" key="1">
    <citation type="journal article" date="2005" name="Nature">
        <title>The map-based sequence of the rice genome.</title>
        <authorList>
            <consortium name="International rice genome sequencing project (IRGSP)"/>
            <person name="Matsumoto T."/>
            <person name="Wu J."/>
            <person name="Kanamori H."/>
            <person name="Katayose Y."/>
            <person name="Fujisawa M."/>
            <person name="Namiki N."/>
            <person name="Mizuno H."/>
            <person name="Yamamoto K."/>
            <person name="Antonio B.A."/>
            <person name="Baba T."/>
            <person name="Sakata K."/>
            <person name="Nagamura Y."/>
            <person name="Aoki H."/>
            <person name="Arikawa K."/>
            <person name="Arita K."/>
            <person name="Bito T."/>
            <person name="Chiden Y."/>
            <person name="Fujitsuka N."/>
            <person name="Fukunaka R."/>
            <person name="Hamada M."/>
            <person name="Harada C."/>
            <person name="Hayashi A."/>
            <person name="Hijishita S."/>
            <person name="Honda M."/>
            <person name="Hosokawa S."/>
            <person name="Ichikawa Y."/>
            <person name="Idonuma A."/>
            <person name="Iijima M."/>
            <person name="Ikeda M."/>
            <person name="Ikeno M."/>
            <person name="Ito K."/>
            <person name="Ito S."/>
            <person name="Ito T."/>
            <person name="Ito Y."/>
            <person name="Ito Y."/>
            <person name="Iwabuchi A."/>
            <person name="Kamiya K."/>
            <person name="Karasawa W."/>
            <person name="Kurita K."/>
            <person name="Katagiri S."/>
            <person name="Kikuta A."/>
            <person name="Kobayashi H."/>
            <person name="Kobayashi N."/>
            <person name="Machita K."/>
            <person name="Maehara T."/>
            <person name="Masukawa M."/>
            <person name="Mizubayashi T."/>
            <person name="Mukai Y."/>
            <person name="Nagasaki H."/>
            <person name="Nagata Y."/>
            <person name="Naito S."/>
            <person name="Nakashima M."/>
            <person name="Nakama Y."/>
            <person name="Nakamichi Y."/>
            <person name="Nakamura M."/>
            <person name="Meguro A."/>
            <person name="Negishi M."/>
            <person name="Ohta I."/>
            <person name="Ohta T."/>
            <person name="Okamoto M."/>
            <person name="Ono N."/>
            <person name="Saji S."/>
            <person name="Sakaguchi M."/>
            <person name="Sakai K."/>
            <person name="Shibata M."/>
            <person name="Shimokawa T."/>
            <person name="Song J."/>
            <person name="Takazaki Y."/>
            <person name="Terasawa K."/>
            <person name="Tsugane M."/>
            <person name="Tsuji K."/>
            <person name="Ueda S."/>
            <person name="Waki K."/>
            <person name="Yamagata H."/>
            <person name="Yamamoto M."/>
            <person name="Yamamoto S."/>
            <person name="Yamane H."/>
            <person name="Yoshiki S."/>
            <person name="Yoshihara R."/>
            <person name="Yukawa K."/>
            <person name="Zhong H."/>
            <person name="Yano M."/>
            <person name="Yuan Q."/>
            <person name="Ouyang S."/>
            <person name="Liu J."/>
            <person name="Jones K.M."/>
            <person name="Gansberger K."/>
            <person name="Moffat K."/>
            <person name="Hill J."/>
            <person name="Bera J."/>
            <person name="Fadrosh D."/>
            <person name="Jin S."/>
            <person name="Johri S."/>
            <person name="Kim M."/>
            <person name="Overton L."/>
            <person name="Reardon M."/>
            <person name="Tsitrin T."/>
            <person name="Vuong H."/>
            <person name="Weaver B."/>
            <person name="Ciecko A."/>
            <person name="Tallon L."/>
            <person name="Jackson J."/>
            <person name="Pai G."/>
            <person name="Aken S.V."/>
            <person name="Utterback T."/>
            <person name="Reidmuller S."/>
            <person name="Feldblyum T."/>
            <person name="Hsiao J."/>
            <person name="Zismann V."/>
            <person name="Iobst S."/>
            <person name="de Vazeille A.R."/>
            <person name="Buell C.R."/>
            <person name="Ying K."/>
            <person name="Li Y."/>
            <person name="Lu T."/>
            <person name="Huang Y."/>
            <person name="Zhao Q."/>
            <person name="Feng Q."/>
            <person name="Zhang L."/>
            <person name="Zhu J."/>
            <person name="Weng Q."/>
            <person name="Mu J."/>
            <person name="Lu Y."/>
            <person name="Fan D."/>
            <person name="Liu Y."/>
            <person name="Guan J."/>
            <person name="Zhang Y."/>
            <person name="Yu S."/>
            <person name="Liu X."/>
            <person name="Zhang Y."/>
            <person name="Hong G."/>
            <person name="Han B."/>
            <person name="Choisne N."/>
            <person name="Demange N."/>
            <person name="Orjeda G."/>
            <person name="Samain S."/>
            <person name="Cattolico L."/>
            <person name="Pelletier E."/>
            <person name="Couloux A."/>
            <person name="Segurens B."/>
            <person name="Wincker P."/>
            <person name="D'Hont A."/>
            <person name="Scarpelli C."/>
            <person name="Weissenbach J."/>
            <person name="Salanoubat M."/>
            <person name="Quetier F."/>
            <person name="Yu Y."/>
            <person name="Kim H.R."/>
            <person name="Rambo T."/>
            <person name="Currie J."/>
            <person name="Collura K."/>
            <person name="Luo M."/>
            <person name="Yang T."/>
            <person name="Ammiraju J.S.S."/>
            <person name="Engler F."/>
            <person name="Soderlund C."/>
            <person name="Wing R.A."/>
            <person name="Palmer L.E."/>
            <person name="de la Bastide M."/>
            <person name="Spiegel L."/>
            <person name="Nascimento L."/>
            <person name="Zutavern T."/>
            <person name="O'Shaughnessy A."/>
            <person name="Dike S."/>
            <person name="Dedhia N."/>
            <person name="Preston R."/>
            <person name="Balija V."/>
            <person name="McCombie W.R."/>
            <person name="Chow T."/>
            <person name="Chen H."/>
            <person name="Chung M."/>
            <person name="Chen C."/>
            <person name="Shaw J."/>
            <person name="Wu H."/>
            <person name="Hsiao K."/>
            <person name="Chao Y."/>
            <person name="Chu M."/>
            <person name="Cheng C."/>
            <person name="Hour A."/>
            <person name="Lee P."/>
            <person name="Lin S."/>
            <person name="Lin Y."/>
            <person name="Liou J."/>
            <person name="Liu S."/>
            <person name="Hsing Y."/>
            <person name="Raghuvanshi S."/>
            <person name="Mohanty A."/>
            <person name="Bharti A.K."/>
            <person name="Gaur A."/>
            <person name="Gupta V."/>
            <person name="Kumar D."/>
            <person name="Ravi V."/>
            <person name="Vij S."/>
            <person name="Kapur A."/>
            <person name="Khurana P."/>
            <person name="Khurana P."/>
            <person name="Khurana J.P."/>
            <person name="Tyagi A.K."/>
            <person name="Gaikwad K."/>
            <person name="Singh A."/>
            <person name="Dalal V."/>
            <person name="Srivastava S."/>
            <person name="Dixit A."/>
            <person name="Pal A.K."/>
            <person name="Ghazi I.A."/>
            <person name="Yadav M."/>
            <person name="Pandit A."/>
            <person name="Bhargava A."/>
            <person name="Sureshbabu K."/>
            <person name="Batra K."/>
            <person name="Sharma T.R."/>
            <person name="Mohapatra T."/>
            <person name="Singh N.K."/>
            <person name="Messing J."/>
            <person name="Nelson A.B."/>
            <person name="Fuks G."/>
            <person name="Kavchok S."/>
            <person name="Keizer G."/>
            <person name="Linton E."/>
            <person name="Llaca V."/>
            <person name="Song R."/>
            <person name="Tanyolac B."/>
            <person name="Young S."/>
            <person name="Ho-Il K."/>
            <person name="Hahn J.H."/>
            <person name="Sangsakoo G."/>
            <person name="Vanavichit A."/>
            <person name="de Mattos Luiz.A.T."/>
            <person name="Zimmer P.D."/>
            <person name="Malone G."/>
            <person name="Dellagostin O."/>
            <person name="de Oliveira A.C."/>
            <person name="Bevan M."/>
            <person name="Bancroft I."/>
            <person name="Minx P."/>
            <person name="Cordum H."/>
            <person name="Wilson R."/>
            <person name="Cheng Z."/>
            <person name="Jin W."/>
            <person name="Jiang J."/>
            <person name="Leong S.A."/>
            <person name="Iwama H."/>
            <person name="Gojobori T."/>
            <person name="Itoh T."/>
            <person name="Niimura Y."/>
            <person name="Fujii Y."/>
            <person name="Habara T."/>
            <person name="Sakai H."/>
            <person name="Sato Y."/>
            <person name="Wilson G."/>
            <person name="Kumar K."/>
            <person name="McCouch S."/>
            <person name="Juretic N."/>
            <person name="Hoen D."/>
            <person name="Wright S."/>
            <person name="Bruskiewich R."/>
            <person name="Bureau T."/>
            <person name="Miyao A."/>
            <person name="Hirochika H."/>
            <person name="Nishikawa T."/>
            <person name="Kadowaki K."/>
            <person name="Sugiura M."/>
            <person name="Burr B."/>
            <person name="Sasaki T."/>
        </authorList>
    </citation>
    <scope>NUCLEOTIDE SEQUENCE [LARGE SCALE GENOMIC DNA]</scope>
    <source>
        <strain evidence="3">cv. Nipponbare</strain>
    </source>
</reference>
<dbReference type="EMBL" id="AP014960">
    <property type="protein sequence ID" value="BAS90714.1"/>
    <property type="molecule type" value="Genomic_DNA"/>
</dbReference>
<evidence type="ECO:0000313" key="3">
    <source>
        <dbReference type="Proteomes" id="UP000059680"/>
    </source>
</evidence>
<name>A0A0P0WE86_ORYSJ</name>
<dbReference type="AlphaFoldDB" id="A0A0P0WE86"/>
<keyword evidence="3" id="KW-1185">Reference proteome</keyword>
<evidence type="ECO:0000256" key="1">
    <source>
        <dbReference type="SAM" id="Phobius"/>
    </source>
</evidence>
<evidence type="ECO:0000313" key="2">
    <source>
        <dbReference type="EMBL" id="BAS90714.1"/>
    </source>
</evidence>
<keyword evidence="1" id="KW-0812">Transmembrane</keyword>
<reference evidence="2 3" key="3">
    <citation type="journal article" date="2013" name="Rice">
        <title>Improvement of the Oryza sativa Nipponbare reference genome using next generation sequence and optical map data.</title>
        <authorList>
            <person name="Kawahara Y."/>
            <person name="de la Bastide M."/>
            <person name="Hamilton J.P."/>
            <person name="Kanamori H."/>
            <person name="McCombie W.R."/>
            <person name="Ouyang S."/>
            <person name="Schwartz D.C."/>
            <person name="Tanaka T."/>
            <person name="Wu J."/>
            <person name="Zhou S."/>
            <person name="Childs K.L."/>
            <person name="Davidson R.M."/>
            <person name="Lin H."/>
            <person name="Quesada-Ocampo L."/>
            <person name="Vaillancourt B."/>
            <person name="Sakai H."/>
            <person name="Lee S.S."/>
            <person name="Kim J."/>
            <person name="Numa H."/>
            <person name="Itoh T."/>
            <person name="Buell C.R."/>
            <person name="Matsumoto T."/>
        </authorList>
    </citation>
    <scope>NUCLEOTIDE SEQUENCE [LARGE SCALE GENOMIC DNA]</scope>
    <source>
        <strain evidence="3">cv. Nipponbare</strain>
    </source>
</reference>
<keyword evidence="1" id="KW-1133">Transmembrane helix</keyword>